<dbReference type="SUPFAM" id="SSF53850">
    <property type="entry name" value="Periplasmic binding protein-like II"/>
    <property type="match status" value="1"/>
</dbReference>
<organism evidence="4 5">
    <name type="scientific">Rhodobacter flavimaris</name>
    <dbReference type="NCBI Taxonomy" id="2907145"/>
    <lineage>
        <taxon>Bacteria</taxon>
        <taxon>Pseudomonadati</taxon>
        <taxon>Pseudomonadota</taxon>
        <taxon>Alphaproteobacteria</taxon>
        <taxon>Rhodobacterales</taxon>
        <taxon>Rhodobacter group</taxon>
        <taxon>Rhodobacter</taxon>
    </lineage>
</organism>
<dbReference type="Proteomes" id="UP001521181">
    <property type="component" value="Unassembled WGS sequence"/>
</dbReference>
<dbReference type="EMBL" id="JAJUOS010000004">
    <property type="protein sequence ID" value="MCE5973195.1"/>
    <property type="molecule type" value="Genomic_DNA"/>
</dbReference>
<gene>
    <name evidence="4" type="ORF">LZA78_06870</name>
</gene>
<keyword evidence="5" id="KW-1185">Reference proteome</keyword>
<protein>
    <submittedName>
        <fullName evidence="4">Transporter substrate-binding domain-containing protein</fullName>
    </submittedName>
</protein>
<accession>A0ABS8YVB2</accession>
<dbReference type="Pfam" id="PF00497">
    <property type="entry name" value="SBP_bac_3"/>
    <property type="match status" value="1"/>
</dbReference>
<evidence type="ECO:0000256" key="1">
    <source>
        <dbReference type="ARBA" id="ARBA00022729"/>
    </source>
</evidence>
<reference evidence="4 5" key="1">
    <citation type="submission" date="2021-12" db="EMBL/GenBank/DDBJ databases">
        <title>Sinirhodobacter sp. WL0062 is a bacterium isolated from seawater.</title>
        <authorList>
            <person name="Wang L."/>
            <person name="He W."/>
            <person name="Zhang D.-F."/>
        </authorList>
    </citation>
    <scope>NUCLEOTIDE SEQUENCE [LARGE SCALE GENOMIC DNA]</scope>
    <source>
        <strain evidence="4 5">WL0062</strain>
    </source>
</reference>
<sequence>MKTIAAIAALLATTAVAGAAEMKVCVEGAYPPMSMMNEKGEIVGMDIDLTNALCAEIGTDCLLVKTDWDAMIPSLLEGKCDAIIASMSITPERAQVVAFTQKYLQSPNMFIGKADAGLTDTAEGLSGKRVGVQRGTIAHDFMAGEFADVELGLYGSEEDIYLDLTAGRIDAAFVDAGTGEIAFLSTPAGEGFAFFGAPHREVKYFGEGAGIALRPGEDELREKLNGAIKAIRANGKYMEINNQYFSTDQYGE</sequence>
<evidence type="ECO:0000313" key="4">
    <source>
        <dbReference type="EMBL" id="MCE5973195.1"/>
    </source>
</evidence>
<comment type="caution">
    <text evidence="4">The sequence shown here is derived from an EMBL/GenBank/DDBJ whole genome shotgun (WGS) entry which is preliminary data.</text>
</comment>
<name>A0ABS8YVB2_9RHOB</name>
<dbReference type="SMART" id="SM00062">
    <property type="entry name" value="PBPb"/>
    <property type="match status" value="1"/>
</dbReference>
<dbReference type="PANTHER" id="PTHR35936">
    <property type="entry name" value="MEMBRANE-BOUND LYTIC MUREIN TRANSGLYCOSYLASE F"/>
    <property type="match status" value="1"/>
</dbReference>
<keyword evidence="1 2" id="KW-0732">Signal</keyword>
<dbReference type="InterPro" id="IPR001638">
    <property type="entry name" value="Solute-binding_3/MltF_N"/>
</dbReference>
<feature type="signal peptide" evidence="2">
    <location>
        <begin position="1"/>
        <end position="19"/>
    </location>
</feature>
<feature type="chain" id="PRO_5046151918" evidence="2">
    <location>
        <begin position="20"/>
        <end position="252"/>
    </location>
</feature>
<evidence type="ECO:0000259" key="3">
    <source>
        <dbReference type="SMART" id="SM00062"/>
    </source>
</evidence>
<dbReference type="PANTHER" id="PTHR35936:SF17">
    <property type="entry name" value="ARGININE-BINDING EXTRACELLULAR PROTEIN ARTP"/>
    <property type="match status" value="1"/>
</dbReference>
<proteinExistence type="predicted"/>
<evidence type="ECO:0000256" key="2">
    <source>
        <dbReference type="SAM" id="SignalP"/>
    </source>
</evidence>
<feature type="domain" description="Solute-binding protein family 3/N-terminal" evidence="3">
    <location>
        <begin position="21"/>
        <end position="248"/>
    </location>
</feature>
<dbReference type="RefSeq" id="WP_233676199.1">
    <property type="nucleotide sequence ID" value="NZ_JAJUOS010000004.1"/>
</dbReference>
<dbReference type="Gene3D" id="3.40.190.10">
    <property type="entry name" value="Periplasmic binding protein-like II"/>
    <property type="match status" value="2"/>
</dbReference>
<evidence type="ECO:0000313" key="5">
    <source>
        <dbReference type="Proteomes" id="UP001521181"/>
    </source>
</evidence>